<sequence>MLQAVARIGISHGVVERASRAGRCRAVTGEIPPGAESVVPGHAGGKDAQHIKTLLDGIRLYRDGKERVGRLRVDSDLVVGRAHRACRAIDDHQALHPFGIAGGQNQRRRRGEAGGEHRGPLASRRIHDRDRVLGPELGTEQLR</sequence>
<protein>
    <submittedName>
        <fullName evidence="2">Uncharacterized protein</fullName>
    </submittedName>
</protein>
<reference evidence="2 3" key="1">
    <citation type="submission" date="2020-07" db="EMBL/GenBank/DDBJ databases">
        <title>Mycobacterium kansasii (former subtype) with zoonotic potential isolated from diseased indoor pet cat, Japan.</title>
        <authorList>
            <person name="Fukano H."/>
            <person name="Terazono T."/>
            <person name="Hoshino Y."/>
        </authorList>
    </citation>
    <scope>NUCLEOTIDE SEQUENCE [LARGE SCALE GENOMIC DNA]</scope>
    <source>
        <strain evidence="2 3">Kuro-I</strain>
    </source>
</reference>
<gene>
    <name evidence="2" type="ORF">NIIDMKKI_73920</name>
</gene>
<evidence type="ECO:0000313" key="2">
    <source>
        <dbReference type="EMBL" id="BCI92186.1"/>
    </source>
</evidence>
<dbReference type="Proteomes" id="UP000516380">
    <property type="component" value="Chromosome"/>
</dbReference>
<feature type="region of interest" description="Disordered" evidence="1">
    <location>
        <begin position="97"/>
        <end position="143"/>
    </location>
</feature>
<feature type="compositionally biased region" description="Basic and acidic residues" evidence="1">
    <location>
        <begin position="111"/>
        <end position="133"/>
    </location>
</feature>
<organism evidence="2 3">
    <name type="scientific">Mycobacterium kansasii</name>
    <dbReference type="NCBI Taxonomy" id="1768"/>
    <lineage>
        <taxon>Bacteria</taxon>
        <taxon>Bacillati</taxon>
        <taxon>Actinomycetota</taxon>
        <taxon>Actinomycetes</taxon>
        <taxon>Mycobacteriales</taxon>
        <taxon>Mycobacteriaceae</taxon>
        <taxon>Mycobacterium</taxon>
    </lineage>
</organism>
<proteinExistence type="predicted"/>
<keyword evidence="3" id="KW-1185">Reference proteome</keyword>
<dbReference type="EMBL" id="AP023343">
    <property type="protein sequence ID" value="BCI92186.1"/>
    <property type="molecule type" value="Genomic_DNA"/>
</dbReference>
<name>A0A7G1IMF4_MYCKA</name>
<evidence type="ECO:0000256" key="1">
    <source>
        <dbReference type="SAM" id="MobiDB-lite"/>
    </source>
</evidence>
<evidence type="ECO:0000313" key="3">
    <source>
        <dbReference type="Proteomes" id="UP000516380"/>
    </source>
</evidence>
<dbReference type="AlphaFoldDB" id="A0A7G1IMF4"/>
<accession>A0A7G1IMF4</accession>